<evidence type="ECO:0000313" key="2">
    <source>
        <dbReference type="Proteomes" id="UP001204772"/>
    </source>
</evidence>
<sequence length="368" mass="41763">MATPTSKHLPINWVDGMKITKDHLLGSDLAAIDAMCDVARTHLNAHTYGLLPSNDGKVCQLSQNGNELTLPFCRAVTPGGVRIEFPAYASQPSLTCSLSSIQNELLNERSTEFYVLLIVDPTNVVPFGEPDPKESPLRLPYWMPSLRLAVATAEHIKHNTSGIHHLVVGKLKKVNQQFNLLSEWEYVPPCMNISAHPTLMWYYDHFDALIGQIDKNAETTVQNVYLKAQDDWSKNVGILAQKVILHIADSYDHYRLILNESSPAYFVEYFARFARVFMGTLRCLPQRNKEYMYNYFGQRFGVTQASFEAKLNLLVKIQYNHNDVVPAFALIKDFLDNLNAIFNELSGLEYVYKGDSDGGYRGREQYRS</sequence>
<organism evidence="1 2">
    <name type="scientific">Runella salmonicolor</name>
    <dbReference type="NCBI Taxonomy" id="2950278"/>
    <lineage>
        <taxon>Bacteria</taxon>
        <taxon>Pseudomonadati</taxon>
        <taxon>Bacteroidota</taxon>
        <taxon>Cytophagia</taxon>
        <taxon>Cytophagales</taxon>
        <taxon>Spirosomataceae</taxon>
        <taxon>Runella</taxon>
    </lineage>
</organism>
<dbReference type="RefSeq" id="WP_147277023.1">
    <property type="nucleotide sequence ID" value="NZ_JAMZEL010000014.1"/>
</dbReference>
<dbReference type="EMBL" id="JAMZEL010000014">
    <property type="protein sequence ID" value="MCP1385562.1"/>
    <property type="molecule type" value="Genomic_DNA"/>
</dbReference>
<proteinExistence type="predicted"/>
<protein>
    <submittedName>
        <fullName evidence="1">Uncharacterized protein</fullName>
    </submittedName>
</protein>
<dbReference type="Proteomes" id="UP001204772">
    <property type="component" value="Unassembled WGS sequence"/>
</dbReference>
<keyword evidence="2" id="KW-1185">Reference proteome</keyword>
<evidence type="ECO:0000313" key="1">
    <source>
        <dbReference type="EMBL" id="MCP1385562.1"/>
    </source>
</evidence>
<name>A0ABT1FYK5_9BACT</name>
<accession>A0ABT1FYK5</accession>
<reference evidence="1 2" key="1">
    <citation type="submission" date="2022-06" db="EMBL/GenBank/DDBJ databases">
        <title>Runella sp. S5 genome sequencing.</title>
        <authorList>
            <person name="Park S."/>
        </authorList>
    </citation>
    <scope>NUCLEOTIDE SEQUENCE [LARGE SCALE GENOMIC DNA]</scope>
    <source>
        <strain evidence="1 2">S5</strain>
    </source>
</reference>
<gene>
    <name evidence="1" type="ORF">NCI00_24205</name>
</gene>
<comment type="caution">
    <text evidence="1">The sequence shown here is derived from an EMBL/GenBank/DDBJ whole genome shotgun (WGS) entry which is preliminary data.</text>
</comment>